<evidence type="ECO:0000313" key="2">
    <source>
        <dbReference type="EMBL" id="JAE01154.1"/>
    </source>
</evidence>
<reference evidence="2" key="1">
    <citation type="submission" date="2014-09" db="EMBL/GenBank/DDBJ databases">
        <authorList>
            <person name="Magalhaes I.L.F."/>
            <person name="Oliveira U."/>
            <person name="Santos F.R."/>
            <person name="Vidigal T.H.D.A."/>
            <person name="Brescovit A.D."/>
            <person name="Santos A.J."/>
        </authorList>
    </citation>
    <scope>NUCLEOTIDE SEQUENCE</scope>
    <source>
        <tissue evidence="2">Shoot tissue taken approximately 20 cm above the soil surface</tissue>
    </source>
</reference>
<dbReference type="AlphaFoldDB" id="A0A0A9EQA4"/>
<protein>
    <submittedName>
        <fullName evidence="2">Uncharacterized protein</fullName>
    </submittedName>
</protein>
<sequence>MYILGMQNPPFGSTPNNLINQKKQHKHIPKNTENHESRLQLINMNHKRTKITGAWVGKKSAHSSCWSLYSSASPPPNTPRMQA</sequence>
<organism evidence="2">
    <name type="scientific">Arundo donax</name>
    <name type="common">Giant reed</name>
    <name type="synonym">Donax arundinaceus</name>
    <dbReference type="NCBI Taxonomy" id="35708"/>
    <lineage>
        <taxon>Eukaryota</taxon>
        <taxon>Viridiplantae</taxon>
        <taxon>Streptophyta</taxon>
        <taxon>Embryophyta</taxon>
        <taxon>Tracheophyta</taxon>
        <taxon>Spermatophyta</taxon>
        <taxon>Magnoliopsida</taxon>
        <taxon>Liliopsida</taxon>
        <taxon>Poales</taxon>
        <taxon>Poaceae</taxon>
        <taxon>PACMAD clade</taxon>
        <taxon>Arundinoideae</taxon>
        <taxon>Arundineae</taxon>
        <taxon>Arundo</taxon>
    </lineage>
</organism>
<feature type="region of interest" description="Disordered" evidence="1">
    <location>
        <begin position="1"/>
        <end position="32"/>
    </location>
</feature>
<name>A0A0A9EQA4_ARUDO</name>
<reference evidence="2" key="2">
    <citation type="journal article" date="2015" name="Data Brief">
        <title>Shoot transcriptome of the giant reed, Arundo donax.</title>
        <authorList>
            <person name="Barrero R.A."/>
            <person name="Guerrero F.D."/>
            <person name="Moolhuijzen P."/>
            <person name="Goolsby J.A."/>
            <person name="Tidwell J."/>
            <person name="Bellgard S.E."/>
            <person name="Bellgard M.I."/>
        </authorList>
    </citation>
    <scope>NUCLEOTIDE SEQUENCE</scope>
    <source>
        <tissue evidence="2">Shoot tissue taken approximately 20 cm above the soil surface</tissue>
    </source>
</reference>
<dbReference type="EMBL" id="GBRH01196742">
    <property type="protein sequence ID" value="JAE01154.1"/>
    <property type="molecule type" value="Transcribed_RNA"/>
</dbReference>
<accession>A0A0A9EQA4</accession>
<evidence type="ECO:0000256" key="1">
    <source>
        <dbReference type="SAM" id="MobiDB-lite"/>
    </source>
</evidence>
<feature type="compositionally biased region" description="Polar residues" evidence="1">
    <location>
        <begin position="10"/>
        <end position="21"/>
    </location>
</feature>
<proteinExistence type="predicted"/>